<dbReference type="Pfam" id="PF01321">
    <property type="entry name" value="Creatinase_N"/>
    <property type="match status" value="1"/>
</dbReference>
<keyword evidence="2" id="KW-0479">Metal-binding</keyword>
<keyword evidence="7" id="KW-0031">Aminopeptidase</keyword>
<keyword evidence="1" id="KW-0645">Protease</keyword>
<evidence type="ECO:0000259" key="5">
    <source>
        <dbReference type="Pfam" id="PF00557"/>
    </source>
</evidence>
<reference evidence="7" key="1">
    <citation type="submission" date="2020-07" db="EMBL/GenBank/DDBJ databases">
        <title>Huge and variable diversity of episymbiotic CPR bacteria and DPANN archaea in groundwater ecosystems.</title>
        <authorList>
            <person name="He C.Y."/>
            <person name="Keren R."/>
            <person name="Whittaker M."/>
            <person name="Farag I.F."/>
            <person name="Doudna J."/>
            <person name="Cate J.H.D."/>
            <person name="Banfield J.F."/>
        </authorList>
    </citation>
    <scope>NUCLEOTIDE SEQUENCE</scope>
    <source>
        <strain evidence="7">NC_groundwater_763_Ag_S-0.2um_68_21</strain>
    </source>
</reference>
<dbReference type="Proteomes" id="UP000782312">
    <property type="component" value="Unassembled WGS sequence"/>
</dbReference>
<feature type="domain" description="Creatinase N-terminal" evidence="6">
    <location>
        <begin position="4"/>
        <end position="128"/>
    </location>
</feature>
<dbReference type="EMBL" id="JACPUR010000035">
    <property type="protein sequence ID" value="MBI3128840.1"/>
    <property type="molecule type" value="Genomic_DNA"/>
</dbReference>
<dbReference type="GO" id="GO:0004177">
    <property type="term" value="F:aminopeptidase activity"/>
    <property type="evidence" value="ECO:0007669"/>
    <property type="project" value="UniProtKB-KW"/>
</dbReference>
<dbReference type="CDD" id="cd01092">
    <property type="entry name" value="APP-like"/>
    <property type="match status" value="1"/>
</dbReference>
<dbReference type="GO" id="GO:0008235">
    <property type="term" value="F:metalloexopeptidase activity"/>
    <property type="evidence" value="ECO:0007669"/>
    <property type="project" value="UniProtKB-ARBA"/>
</dbReference>
<evidence type="ECO:0000256" key="2">
    <source>
        <dbReference type="ARBA" id="ARBA00022723"/>
    </source>
</evidence>
<evidence type="ECO:0000313" key="7">
    <source>
        <dbReference type="EMBL" id="MBI3128840.1"/>
    </source>
</evidence>
<name>A0A932I2R4_UNCTE</name>
<dbReference type="InterPro" id="IPR029149">
    <property type="entry name" value="Creatin/AminoP/Spt16_N"/>
</dbReference>
<organism evidence="7 8">
    <name type="scientific">Tectimicrobiota bacterium</name>
    <dbReference type="NCBI Taxonomy" id="2528274"/>
    <lineage>
        <taxon>Bacteria</taxon>
        <taxon>Pseudomonadati</taxon>
        <taxon>Nitrospinota/Tectimicrobiota group</taxon>
        <taxon>Candidatus Tectimicrobiota</taxon>
    </lineage>
</organism>
<dbReference type="PROSITE" id="PS00491">
    <property type="entry name" value="PROLINE_PEPTIDASE"/>
    <property type="match status" value="1"/>
</dbReference>
<comment type="caution">
    <text evidence="7">The sequence shown here is derived from an EMBL/GenBank/DDBJ whole genome shotgun (WGS) entry which is preliminary data.</text>
</comment>
<dbReference type="InterPro" id="IPR050659">
    <property type="entry name" value="Peptidase_M24B"/>
</dbReference>
<dbReference type="GO" id="GO:0006508">
    <property type="term" value="P:proteolysis"/>
    <property type="evidence" value="ECO:0007669"/>
    <property type="project" value="UniProtKB-KW"/>
</dbReference>
<evidence type="ECO:0000256" key="3">
    <source>
        <dbReference type="ARBA" id="ARBA00022801"/>
    </source>
</evidence>
<evidence type="ECO:0000259" key="6">
    <source>
        <dbReference type="Pfam" id="PF01321"/>
    </source>
</evidence>
<sequence>MRHRLARLRRAMRENQIPALAVLNLRNVRYLTGFTGSAGACLVTGGGAVFITDFRYRAQAARQVDSAFRYAEHRGGLPGLAEEAKRLRLKGLAFEENHLSYGDYRRLRKLARGVKLIPAPALVEELRLEKEAPEVSLLRKGAGINGGALAEALAAIRPGVREREIALALETAMRNLGASGPSFGTIVASGPRSALPHGVASDRKVRRGDMITIDFGAVVEGYHADTTRVACLGRPSRKGEKIYNIVLEAQMAAVGAVAPGVSAAEVDAVARKIIQKAGYGEAFGHGTGHGVGLDIHEGPRVAPGSRDILKPGMVVTIEPGIYLPGWGGVRIEDMVLVTGKGREVLTRPISKDLAVL</sequence>
<gene>
    <name evidence="7" type="ORF">HYZ11_14640</name>
</gene>
<dbReference type="InterPro" id="IPR000587">
    <property type="entry name" value="Creatinase_N"/>
</dbReference>
<accession>A0A932I2R4</accession>
<dbReference type="PRINTS" id="PR00599">
    <property type="entry name" value="MAPEPTIDASE"/>
</dbReference>
<keyword evidence="4" id="KW-0482">Metalloprotease</keyword>
<dbReference type="Gene3D" id="3.90.230.10">
    <property type="entry name" value="Creatinase/methionine aminopeptidase superfamily"/>
    <property type="match status" value="1"/>
</dbReference>
<dbReference type="AlphaFoldDB" id="A0A932I2R4"/>
<dbReference type="GO" id="GO:0046872">
    <property type="term" value="F:metal ion binding"/>
    <property type="evidence" value="ECO:0007669"/>
    <property type="project" value="UniProtKB-KW"/>
</dbReference>
<feature type="domain" description="Peptidase M24" evidence="5">
    <location>
        <begin position="137"/>
        <end position="338"/>
    </location>
</feature>
<keyword evidence="3" id="KW-0378">Hydrolase</keyword>
<dbReference type="SUPFAM" id="SSF55920">
    <property type="entry name" value="Creatinase/aminopeptidase"/>
    <property type="match status" value="1"/>
</dbReference>
<proteinExistence type="predicted"/>
<evidence type="ECO:0000256" key="1">
    <source>
        <dbReference type="ARBA" id="ARBA00022670"/>
    </source>
</evidence>
<dbReference type="PANTHER" id="PTHR46112:SF3">
    <property type="entry name" value="AMINOPEPTIDASE YPDF"/>
    <property type="match status" value="1"/>
</dbReference>
<dbReference type="InterPro" id="IPR036005">
    <property type="entry name" value="Creatinase/aminopeptidase-like"/>
</dbReference>
<dbReference type="InterPro" id="IPR001131">
    <property type="entry name" value="Peptidase_M24B_aminopep-P_CS"/>
</dbReference>
<evidence type="ECO:0000313" key="8">
    <source>
        <dbReference type="Proteomes" id="UP000782312"/>
    </source>
</evidence>
<dbReference type="InterPro" id="IPR000994">
    <property type="entry name" value="Pept_M24"/>
</dbReference>
<dbReference type="SUPFAM" id="SSF53092">
    <property type="entry name" value="Creatinase/prolidase N-terminal domain"/>
    <property type="match status" value="1"/>
</dbReference>
<dbReference type="PANTHER" id="PTHR46112">
    <property type="entry name" value="AMINOPEPTIDASE"/>
    <property type="match status" value="1"/>
</dbReference>
<dbReference type="Gene3D" id="3.40.350.10">
    <property type="entry name" value="Creatinase/prolidase N-terminal domain"/>
    <property type="match status" value="1"/>
</dbReference>
<dbReference type="Pfam" id="PF00557">
    <property type="entry name" value="Peptidase_M24"/>
    <property type="match status" value="1"/>
</dbReference>
<protein>
    <submittedName>
        <fullName evidence="7">Aminopeptidase P family protein</fullName>
    </submittedName>
</protein>
<dbReference type="InterPro" id="IPR001714">
    <property type="entry name" value="Pept_M24_MAP"/>
</dbReference>
<evidence type="ECO:0000256" key="4">
    <source>
        <dbReference type="ARBA" id="ARBA00023049"/>
    </source>
</evidence>